<dbReference type="KEGG" id="chq:AQ619_07235"/>
<evidence type="ECO:0000313" key="2">
    <source>
        <dbReference type="Proteomes" id="UP000056905"/>
    </source>
</evidence>
<dbReference type="AlphaFoldDB" id="A0A0N7JHE4"/>
<dbReference type="Proteomes" id="UP000056905">
    <property type="component" value="Chromosome"/>
</dbReference>
<sequence length="230" mass="25710">MLCLDHHNQTELKGGFARKLGPDLVRKYRDEWVATVTRGRIEIERRLNEQAQRLPQYERSFVDPSATLGENPALADYLDSLPDLLLATVRSLRTDLNSGVTLDVVMSSGEVVSILESMWVRLARFYADDHFGDDPGGFLSAHLDEQLKWHSRLIEADGAGSGGTVVRVPLSNRNVEAAAKAVEDIADALLGLSCKSTEHVHWMARWRNAVDHRAEDWNEHSWPAPSFPAS</sequence>
<gene>
    <name evidence="1" type="ORF">AQ619_07235</name>
</gene>
<evidence type="ECO:0000313" key="1">
    <source>
        <dbReference type="EMBL" id="ALL13162.1"/>
    </source>
</evidence>
<name>A0A0N7JHE4_9CAUL</name>
<organism evidence="1 2">
    <name type="scientific">Caulobacter henricii</name>
    <dbReference type="NCBI Taxonomy" id="69395"/>
    <lineage>
        <taxon>Bacteria</taxon>
        <taxon>Pseudomonadati</taxon>
        <taxon>Pseudomonadota</taxon>
        <taxon>Alphaproteobacteria</taxon>
        <taxon>Caulobacterales</taxon>
        <taxon>Caulobacteraceae</taxon>
        <taxon>Caulobacter</taxon>
    </lineage>
</organism>
<protein>
    <submittedName>
        <fullName evidence="1">Uncharacterized protein</fullName>
    </submittedName>
</protein>
<dbReference type="EMBL" id="CP013002">
    <property type="protein sequence ID" value="ALL13162.1"/>
    <property type="molecule type" value="Genomic_DNA"/>
</dbReference>
<accession>A0A0N7JHE4</accession>
<reference evidence="1 2" key="1">
    <citation type="submission" date="2015-10" db="EMBL/GenBank/DDBJ databases">
        <title>Conservation of the essential genome among Caulobacter and Brevundimonas species.</title>
        <authorList>
            <person name="Scott D."/>
            <person name="Ely B."/>
        </authorList>
    </citation>
    <scope>NUCLEOTIDE SEQUENCE [LARGE SCALE GENOMIC DNA]</scope>
    <source>
        <strain evidence="1 2">CB4</strain>
    </source>
</reference>
<dbReference type="RefSeq" id="WP_062145893.1">
    <property type="nucleotide sequence ID" value="NZ_CP013002.1"/>
</dbReference>
<dbReference type="STRING" id="69395.AQ619_07235"/>
<keyword evidence="2" id="KW-1185">Reference proteome</keyword>
<proteinExistence type="predicted"/>